<accession>A0A2J8A4Y1</accession>
<gene>
    <name evidence="2" type="ORF">TSOC_005964</name>
</gene>
<dbReference type="EMBL" id="PGGS01000173">
    <property type="protein sequence ID" value="PNH07571.1"/>
    <property type="molecule type" value="Genomic_DNA"/>
</dbReference>
<evidence type="ECO:0000256" key="1">
    <source>
        <dbReference type="SAM" id="MobiDB-lite"/>
    </source>
</evidence>
<sequence length="937" mass="93653">MSLELRYEIEPSHRKAKVDWGVEGKFWGIICKHDSRHPSTPWTMYYPKDGDMEHGRFAKGFSEWRALDESRPGDPLTVRKILQWYCEVPPMVLPQPPAGWNASAFEPLLGTRAELPHNRAEADSDSGSDPDDDVESAGSGGGGGSGAAAAASANLYELKHAVGGKRSAMQQSTRPKKVPPPVEFPEDATNWDVIVAKEATSGRYQWAYAQPGTAQYPSPASAATGDNASSGAASSSDCAGAGSSCSGASAGTSCSGTDSGTAASSGAARPRLHPNEVTDPPVRRHLLEAVGLWAEVAPDCVVLLFRLEDIIESSRQIKVTGVCPPALADLTGRDFVVLARLPPRPPAGGKAARERVAPLAVCRQLRGATQGPREPKEGAGAQSAAAAEPEAAAAAEPEAAAPETAGAAAGPEAAAAGPEAAVAAGPAAAAAAGPETAAAAAGPETAAAAVGPEAAAAAGPETSAAAAGPEATAAAGPEATATAGPKAAAAAAAVGPEAAAAAAGPEATATAGPEAAAAAAAVGPEAAAPAAGPEAAAAAGPEAAAAAEPETAEAPAGPEVAAAAGPKAAAAAAAGPEAAATAGPETAEAVGPGAAAAGPEAAAAAGHEPAVAAGPKAVAAAGQEPAAAAKPKAAAKPEAGAARRAKEVAQLFEAAKAGGAFQAQPRGNNKTTAGGGALETSGMTFAARTSTSSPGWYAHLRDPEHGARRRGLLAALLRGLCLILAAQHGHHTAMLRAYSGNGSEPLGPGTGPFCTVSYTTNYANRPHLDQSDPPLSYITWWLAGLGALLGGAFRLANVRVRFTPLQGTTLLLNSRLLYHGTERCHLLLPSGQRGSGSIQRIGSALWLRDTVVGSWLAWRAGAQRRFPGVGVEEAEALANARVAAAAPSERSAKRRAFIEAGRGVAEEWFKHEAVAEEYGCWGVAELPEGVRLPPLAC</sequence>
<evidence type="ECO:0000313" key="2">
    <source>
        <dbReference type="EMBL" id="PNH07571.1"/>
    </source>
</evidence>
<feature type="compositionally biased region" description="Low complexity" evidence="1">
    <location>
        <begin position="220"/>
        <end position="236"/>
    </location>
</feature>
<organism evidence="2 3">
    <name type="scientific">Tetrabaena socialis</name>
    <dbReference type="NCBI Taxonomy" id="47790"/>
    <lineage>
        <taxon>Eukaryota</taxon>
        <taxon>Viridiplantae</taxon>
        <taxon>Chlorophyta</taxon>
        <taxon>core chlorophytes</taxon>
        <taxon>Chlorophyceae</taxon>
        <taxon>CS clade</taxon>
        <taxon>Chlamydomonadales</taxon>
        <taxon>Tetrabaenaceae</taxon>
        <taxon>Tetrabaena</taxon>
    </lineage>
</organism>
<feature type="region of interest" description="Disordered" evidence="1">
    <location>
        <begin position="367"/>
        <end position="413"/>
    </location>
</feature>
<feature type="compositionally biased region" description="Low complexity" evidence="1">
    <location>
        <begin position="378"/>
        <end position="413"/>
    </location>
</feature>
<evidence type="ECO:0000313" key="3">
    <source>
        <dbReference type="Proteomes" id="UP000236333"/>
    </source>
</evidence>
<proteinExistence type="predicted"/>
<feature type="region of interest" description="Disordered" evidence="1">
    <location>
        <begin position="460"/>
        <end position="480"/>
    </location>
</feature>
<protein>
    <submittedName>
        <fullName evidence="2">Uncharacterized protein</fullName>
    </submittedName>
</protein>
<feature type="region of interest" description="Disordered" evidence="1">
    <location>
        <begin position="118"/>
        <end position="148"/>
    </location>
</feature>
<reference evidence="2 3" key="1">
    <citation type="journal article" date="2017" name="Mol. Biol. Evol.">
        <title>The 4-celled Tetrabaena socialis nuclear genome reveals the essential components for genetic control of cell number at the origin of multicellularity in the volvocine lineage.</title>
        <authorList>
            <person name="Featherston J."/>
            <person name="Arakaki Y."/>
            <person name="Hanschen E.R."/>
            <person name="Ferris P.J."/>
            <person name="Michod R.E."/>
            <person name="Olson B.J.S.C."/>
            <person name="Nozaki H."/>
            <person name="Durand P.M."/>
        </authorList>
    </citation>
    <scope>NUCLEOTIDE SEQUENCE [LARGE SCALE GENOMIC DNA]</scope>
    <source>
        <strain evidence="2 3">NIES-571</strain>
    </source>
</reference>
<feature type="region of interest" description="Disordered" evidence="1">
    <location>
        <begin position="249"/>
        <end position="279"/>
    </location>
</feature>
<comment type="caution">
    <text evidence="2">The sequence shown here is derived from an EMBL/GenBank/DDBJ whole genome shotgun (WGS) entry which is preliminary data.</text>
</comment>
<feature type="region of interest" description="Disordered" evidence="1">
    <location>
        <begin position="164"/>
        <end position="186"/>
    </location>
</feature>
<feature type="compositionally biased region" description="Low complexity" evidence="1">
    <location>
        <begin position="249"/>
        <end position="268"/>
    </location>
</feature>
<feature type="compositionally biased region" description="Acidic residues" evidence="1">
    <location>
        <begin position="123"/>
        <end position="135"/>
    </location>
</feature>
<feature type="region of interest" description="Disordered" evidence="1">
    <location>
        <begin position="214"/>
        <end position="236"/>
    </location>
</feature>
<name>A0A2J8A4Y1_9CHLO</name>
<dbReference type="OrthoDB" id="548849at2759"/>
<feature type="region of interest" description="Disordered" evidence="1">
    <location>
        <begin position="532"/>
        <end position="561"/>
    </location>
</feature>
<dbReference type="AlphaFoldDB" id="A0A2J8A4Y1"/>
<dbReference type="Proteomes" id="UP000236333">
    <property type="component" value="Unassembled WGS sequence"/>
</dbReference>
<keyword evidence="3" id="KW-1185">Reference proteome</keyword>